<gene>
    <name evidence="1" type="ORF">T440DRAFT_559854</name>
</gene>
<organism evidence="1 2">
    <name type="scientific">Plenodomus tracheiphilus IPT5</name>
    <dbReference type="NCBI Taxonomy" id="1408161"/>
    <lineage>
        <taxon>Eukaryota</taxon>
        <taxon>Fungi</taxon>
        <taxon>Dikarya</taxon>
        <taxon>Ascomycota</taxon>
        <taxon>Pezizomycotina</taxon>
        <taxon>Dothideomycetes</taxon>
        <taxon>Pleosporomycetidae</taxon>
        <taxon>Pleosporales</taxon>
        <taxon>Pleosporineae</taxon>
        <taxon>Leptosphaeriaceae</taxon>
        <taxon>Plenodomus</taxon>
    </lineage>
</organism>
<proteinExistence type="predicted"/>
<name>A0A6A7ALX2_9PLEO</name>
<evidence type="ECO:0000313" key="2">
    <source>
        <dbReference type="Proteomes" id="UP000799423"/>
    </source>
</evidence>
<dbReference type="Proteomes" id="UP000799423">
    <property type="component" value="Unassembled WGS sequence"/>
</dbReference>
<dbReference type="EMBL" id="MU006456">
    <property type="protein sequence ID" value="KAF2843953.1"/>
    <property type="molecule type" value="Genomic_DNA"/>
</dbReference>
<reference evidence="1" key="1">
    <citation type="submission" date="2020-01" db="EMBL/GenBank/DDBJ databases">
        <authorList>
            <consortium name="DOE Joint Genome Institute"/>
            <person name="Haridas S."/>
            <person name="Albert R."/>
            <person name="Binder M."/>
            <person name="Bloem J."/>
            <person name="Labutti K."/>
            <person name="Salamov A."/>
            <person name="Andreopoulos B."/>
            <person name="Baker S.E."/>
            <person name="Barry K."/>
            <person name="Bills G."/>
            <person name="Bluhm B.H."/>
            <person name="Cannon C."/>
            <person name="Castanera R."/>
            <person name="Culley D.E."/>
            <person name="Daum C."/>
            <person name="Ezra D."/>
            <person name="Gonzalez J.B."/>
            <person name="Henrissat B."/>
            <person name="Kuo A."/>
            <person name="Liang C."/>
            <person name="Lipzen A."/>
            <person name="Lutzoni F."/>
            <person name="Magnuson J."/>
            <person name="Mondo S."/>
            <person name="Nolan M."/>
            <person name="Ohm R."/>
            <person name="Pangilinan J."/>
            <person name="Park H.-J."/>
            <person name="Ramirez L."/>
            <person name="Alfaro M."/>
            <person name="Sun H."/>
            <person name="Tritt A."/>
            <person name="Yoshinaga Y."/>
            <person name="Zwiers L.-H."/>
            <person name="Turgeon B.G."/>
            <person name="Goodwin S.B."/>
            <person name="Spatafora J.W."/>
            <person name="Crous P.W."/>
            <person name="Grigoriev I.V."/>
        </authorList>
    </citation>
    <scope>NUCLEOTIDE SEQUENCE</scope>
    <source>
        <strain evidence="1">IPT5</strain>
    </source>
</reference>
<keyword evidence="2" id="KW-1185">Reference proteome</keyword>
<dbReference type="OrthoDB" id="3783339at2759"/>
<accession>A0A6A7ALX2</accession>
<dbReference type="AlphaFoldDB" id="A0A6A7ALX2"/>
<protein>
    <submittedName>
        <fullName evidence="1">Uncharacterized protein</fullName>
    </submittedName>
</protein>
<evidence type="ECO:0000313" key="1">
    <source>
        <dbReference type="EMBL" id="KAF2843953.1"/>
    </source>
</evidence>
<sequence length="115" mass="12663">MATQEQEPQMARASVASRKLDDWTVYLCGKPLPGTPDNKEATIPPTCGVEVNQPVWTLAESPLAMKEEHPEDAEIIRRLQVLSEERSSVGQNFSRVAEASGRLCGIMRDSNSPPE</sequence>